<gene>
    <name evidence="6" type="ORF">AK812_SmicGene4479</name>
</gene>
<keyword evidence="7" id="KW-1185">Reference proteome</keyword>
<evidence type="ECO:0000256" key="2">
    <source>
        <dbReference type="ARBA" id="ARBA00022670"/>
    </source>
</evidence>
<proteinExistence type="inferred from homology"/>
<dbReference type="SUPFAM" id="SSF47769">
    <property type="entry name" value="SAM/Pointed domain"/>
    <property type="match status" value="1"/>
</dbReference>
<dbReference type="Gene3D" id="3.90.1720.30">
    <property type="entry name" value="PPPDE domains"/>
    <property type="match status" value="1"/>
</dbReference>
<dbReference type="GO" id="GO:0101005">
    <property type="term" value="F:deubiquitinase activity"/>
    <property type="evidence" value="ECO:0007669"/>
    <property type="project" value="TreeGrafter"/>
</dbReference>
<organism evidence="6 7">
    <name type="scientific">Symbiodinium microadriaticum</name>
    <name type="common">Dinoflagellate</name>
    <name type="synonym">Zooxanthella microadriatica</name>
    <dbReference type="NCBI Taxonomy" id="2951"/>
    <lineage>
        <taxon>Eukaryota</taxon>
        <taxon>Sar</taxon>
        <taxon>Alveolata</taxon>
        <taxon>Dinophyceae</taxon>
        <taxon>Suessiales</taxon>
        <taxon>Symbiodiniaceae</taxon>
        <taxon>Symbiodinium</taxon>
    </lineage>
</organism>
<keyword evidence="3" id="KW-0378">Hydrolase</keyword>
<dbReference type="InterPro" id="IPR001660">
    <property type="entry name" value="SAM"/>
</dbReference>
<comment type="caution">
    <text evidence="6">The sequence shown here is derived from an EMBL/GenBank/DDBJ whole genome shotgun (WGS) entry which is preliminary data.</text>
</comment>
<dbReference type="Proteomes" id="UP000186817">
    <property type="component" value="Unassembled WGS sequence"/>
</dbReference>
<dbReference type="GO" id="GO:0016579">
    <property type="term" value="P:protein deubiquitination"/>
    <property type="evidence" value="ECO:0007669"/>
    <property type="project" value="TreeGrafter"/>
</dbReference>
<dbReference type="InterPro" id="IPR013761">
    <property type="entry name" value="SAM/pointed_sf"/>
</dbReference>
<evidence type="ECO:0000256" key="4">
    <source>
        <dbReference type="SAM" id="SignalP"/>
    </source>
</evidence>
<dbReference type="EMBL" id="LSRX01000056">
    <property type="protein sequence ID" value="OLQ11589.1"/>
    <property type="molecule type" value="Genomic_DNA"/>
</dbReference>
<accession>A0A1Q9EW12</accession>
<dbReference type="Pfam" id="PF05903">
    <property type="entry name" value="Peptidase_C97"/>
    <property type="match status" value="1"/>
</dbReference>
<feature type="signal peptide" evidence="4">
    <location>
        <begin position="1"/>
        <end position="20"/>
    </location>
</feature>
<keyword evidence="2" id="KW-0645">Protease</keyword>
<dbReference type="SMART" id="SM00454">
    <property type="entry name" value="SAM"/>
    <property type="match status" value="1"/>
</dbReference>
<dbReference type="InterPro" id="IPR042266">
    <property type="entry name" value="PPPDE_sf"/>
</dbReference>
<evidence type="ECO:0000256" key="3">
    <source>
        <dbReference type="ARBA" id="ARBA00022801"/>
    </source>
</evidence>
<feature type="chain" id="PRO_5012525566" evidence="4">
    <location>
        <begin position="21"/>
        <end position="728"/>
    </location>
</feature>
<evidence type="ECO:0000313" key="6">
    <source>
        <dbReference type="EMBL" id="OLQ11589.1"/>
    </source>
</evidence>
<dbReference type="PROSITE" id="PS51858">
    <property type="entry name" value="PPPDE"/>
    <property type="match status" value="1"/>
</dbReference>
<evidence type="ECO:0000259" key="5">
    <source>
        <dbReference type="PROSITE" id="PS51858"/>
    </source>
</evidence>
<feature type="domain" description="PPPDE" evidence="5">
    <location>
        <begin position="313"/>
        <end position="464"/>
    </location>
</feature>
<dbReference type="InterPro" id="IPR008580">
    <property type="entry name" value="PPPDE_dom"/>
</dbReference>
<comment type="similarity">
    <text evidence="1">Belongs to the DeSI family.</text>
</comment>
<dbReference type="PANTHER" id="PTHR12378:SF80">
    <property type="entry name" value="IP06716P-RELATED"/>
    <property type="match status" value="1"/>
</dbReference>
<keyword evidence="4" id="KW-0732">Signal</keyword>
<evidence type="ECO:0000256" key="1">
    <source>
        <dbReference type="ARBA" id="ARBA00008140"/>
    </source>
</evidence>
<dbReference type="SMART" id="SM01179">
    <property type="entry name" value="DUF862"/>
    <property type="match status" value="1"/>
</dbReference>
<dbReference type="PANTHER" id="PTHR12378">
    <property type="entry name" value="DESUMOYLATING ISOPEPTIDASE"/>
    <property type="match status" value="1"/>
</dbReference>
<protein>
    <submittedName>
        <fullName evidence="6">DeSI-like protein</fullName>
    </submittedName>
</protein>
<evidence type="ECO:0000313" key="7">
    <source>
        <dbReference type="Proteomes" id="UP000186817"/>
    </source>
</evidence>
<dbReference type="Pfam" id="PF00536">
    <property type="entry name" value="SAM_1"/>
    <property type="match status" value="1"/>
</dbReference>
<dbReference type="GO" id="GO:0006508">
    <property type="term" value="P:proteolysis"/>
    <property type="evidence" value="ECO:0007669"/>
    <property type="project" value="UniProtKB-KW"/>
</dbReference>
<sequence>MVRGARKFLALGVAAAVVYSIKEQLNFVPGPRHAAPVSGSRPLAAASGSSTLDIGRADEVNDACQAFQVVAGADMHLGSQVVAWVGEEDARAVAGADMHLGSQVADQFDEEEALLVAPAAPAATVRFLSLLSIEAGLDNVSSEQTILIHEATANFFRQLGLQEYIGIIDNIFDFQEEEQLLDLGVPMPHVAEAKHNAFDGNALAAILRLAMDAGQQDILVTLIDVVMGEVAARQNLRTGTSFDVCIFMHKIGLEQYIDALLAARYDTMEDLCQIEEQDLIEMQFQPEHVQKMMRCTRDASIVSAAAEVQKDYKPVFLNIYDCSKGKQVRGLNKALPQCIGGIFHAGVEVNGLEWEFNAVDRRTCAGVGCTLPGSNAQHRYRQTVHLGNTNLTPVTALETGCQEEIADVISQLVDEYPGDRYDLLSCNCCHFADDFSRLGTGGIPGTFALELGEPAGHALRTVSFTVANCAPGWIASEGLKIEVHGRYFGTGGVPDVMYEVESFLLCAEPHLLVTIHDRQAKQLQLGSTSTARYAVRMAKCRVRIAALKNLRFVTFVMEGYVRGAPKFEEETDRNFYAVFHYDGNDYQWKWNSDTCFWYFFDFDTRRWVKQEGKDVKGKQVCLTQEQRWIQANGKKGKGKNKGKQEEEENYSKYSPEYDYVEASDTAAAEAAKKGLRWLLRGQRQWKFYAPECIQSFKTVLATLCLSDDRAIATAAECTAGKADRMNAA</sequence>
<name>A0A1Q9EW12_SYMMI</name>
<dbReference type="AlphaFoldDB" id="A0A1Q9EW12"/>
<dbReference type="OrthoDB" id="412286at2759"/>
<reference evidence="6 7" key="1">
    <citation type="submission" date="2016-02" db="EMBL/GenBank/DDBJ databases">
        <title>Genome analysis of coral dinoflagellate symbionts highlights evolutionary adaptations to a symbiotic lifestyle.</title>
        <authorList>
            <person name="Aranda M."/>
            <person name="Li Y."/>
            <person name="Liew Y.J."/>
            <person name="Baumgarten S."/>
            <person name="Simakov O."/>
            <person name="Wilson M."/>
            <person name="Piel J."/>
            <person name="Ashoor H."/>
            <person name="Bougouffa S."/>
            <person name="Bajic V.B."/>
            <person name="Ryu T."/>
            <person name="Ravasi T."/>
            <person name="Bayer T."/>
            <person name="Micklem G."/>
            <person name="Kim H."/>
            <person name="Bhak J."/>
            <person name="Lajeunesse T.C."/>
            <person name="Voolstra C.R."/>
        </authorList>
    </citation>
    <scope>NUCLEOTIDE SEQUENCE [LARGE SCALE GENOMIC DNA]</scope>
    <source>
        <strain evidence="6 7">CCMP2467</strain>
    </source>
</reference>
<dbReference type="Gene3D" id="1.10.150.50">
    <property type="entry name" value="Transcription Factor, Ets-1"/>
    <property type="match status" value="1"/>
</dbReference>